<evidence type="ECO:0000256" key="4">
    <source>
        <dbReference type="PROSITE-ProRule" id="PRU00108"/>
    </source>
</evidence>
<evidence type="ECO:0000256" key="6">
    <source>
        <dbReference type="SAM" id="MobiDB-lite"/>
    </source>
</evidence>
<dbReference type="GO" id="GO:0000978">
    <property type="term" value="F:RNA polymerase II cis-regulatory region sequence-specific DNA binding"/>
    <property type="evidence" value="ECO:0007669"/>
    <property type="project" value="TreeGrafter"/>
</dbReference>
<dbReference type="InterPro" id="IPR025281">
    <property type="entry name" value="DUF4074"/>
</dbReference>
<keyword evidence="1 4" id="KW-0238">DNA-binding</keyword>
<evidence type="ECO:0000259" key="7">
    <source>
        <dbReference type="PROSITE" id="PS50071"/>
    </source>
</evidence>
<dbReference type="GO" id="GO:0000981">
    <property type="term" value="F:DNA-binding transcription factor activity, RNA polymerase II-specific"/>
    <property type="evidence" value="ECO:0007669"/>
    <property type="project" value="TreeGrafter"/>
</dbReference>
<dbReference type="OrthoDB" id="6159439at2759"/>
<dbReference type="InterPro" id="IPR020479">
    <property type="entry name" value="HD_metazoa"/>
</dbReference>
<feature type="DNA-binding region" description="Homeobox" evidence="4">
    <location>
        <begin position="134"/>
        <end position="193"/>
    </location>
</feature>
<keyword evidence="9" id="KW-1185">Reference proteome</keyword>
<dbReference type="InterPro" id="IPR009057">
    <property type="entry name" value="Homeodomain-like_sf"/>
</dbReference>
<feature type="compositionally biased region" description="Polar residues" evidence="6">
    <location>
        <begin position="64"/>
        <end position="80"/>
    </location>
</feature>
<dbReference type="CDD" id="cd00086">
    <property type="entry name" value="homeodomain"/>
    <property type="match status" value="1"/>
</dbReference>
<feature type="domain" description="Homeobox" evidence="7">
    <location>
        <begin position="132"/>
        <end position="192"/>
    </location>
</feature>
<dbReference type="Ensembl" id="ENSSFOT00015007736.2">
    <property type="protein sequence ID" value="ENSSFOP00015007625.2"/>
    <property type="gene ID" value="ENSSFOG00015004928.2"/>
</dbReference>
<evidence type="ECO:0000313" key="8">
    <source>
        <dbReference type="Ensembl" id="ENSSFOP00015007625.2"/>
    </source>
</evidence>
<comment type="subcellular location">
    <subcellularLocation>
        <location evidence="4 5">Nucleus</location>
    </subcellularLocation>
</comment>
<proteinExistence type="predicted"/>
<dbReference type="AlphaFoldDB" id="A0A8C9R1T4"/>
<dbReference type="Pfam" id="PF00046">
    <property type="entry name" value="Homeodomain"/>
    <property type="match status" value="1"/>
</dbReference>
<protein>
    <submittedName>
        <fullName evidence="8">Homeobox B3a</fullName>
    </submittedName>
</protein>
<dbReference type="SUPFAM" id="SSF46689">
    <property type="entry name" value="Homeodomain-like"/>
    <property type="match status" value="1"/>
</dbReference>
<reference evidence="8" key="2">
    <citation type="submission" date="2025-08" db="UniProtKB">
        <authorList>
            <consortium name="Ensembl"/>
        </authorList>
    </citation>
    <scope>IDENTIFICATION</scope>
</reference>
<sequence length="351" mass="39209">MLKGTYCNDDLFSTPYQLLKDFKQSKTKADEGTCVHLTVPPKQEASLPASPPRGNTDSEKNGVSAEQQLSGCGVGAQTTPKAPFPSPSPTSSKQIFAWMKESRPSTKVEKQLFRHSTHITASFGERSPPGSGASKRMWTAYTSGQLVEFEEEFHFNRYLCPPRRVEMAKSLSRSERQIKIWFQNKRMKYKKDKSQGVTSCFHEHRAPTEWKLRHPFSTAFNKRTPSDYGMSASYQDTMKSCSIQQQYDSSVPEYDPHCLHDLGGSYETSDMRSSSAYVGGNYMNAGSTSGQSLYGVDHLAHQLSTMDYFGAAEMPTGRYPGSCDTNPSYPGLLAHNPPQVIIQDVHKLTHL</sequence>
<evidence type="ECO:0000256" key="3">
    <source>
        <dbReference type="ARBA" id="ARBA00023242"/>
    </source>
</evidence>
<dbReference type="InterPro" id="IPR001356">
    <property type="entry name" value="HD"/>
</dbReference>
<reference evidence="8 9" key="1">
    <citation type="submission" date="2019-04" db="EMBL/GenBank/DDBJ databases">
        <authorList>
            <consortium name="Wellcome Sanger Institute Data Sharing"/>
        </authorList>
    </citation>
    <scope>NUCLEOTIDE SEQUENCE [LARGE SCALE GENOMIC DNA]</scope>
</reference>
<dbReference type="SMART" id="SM00389">
    <property type="entry name" value="HOX"/>
    <property type="match status" value="1"/>
</dbReference>
<dbReference type="GO" id="GO:0005634">
    <property type="term" value="C:nucleus"/>
    <property type="evidence" value="ECO:0007669"/>
    <property type="project" value="UniProtKB-SubCell"/>
</dbReference>
<dbReference type="Gene3D" id="1.10.10.60">
    <property type="entry name" value="Homeodomain-like"/>
    <property type="match status" value="1"/>
</dbReference>
<dbReference type="Pfam" id="PF13293">
    <property type="entry name" value="DUF4074"/>
    <property type="match status" value="1"/>
</dbReference>
<dbReference type="PROSITE" id="PS50071">
    <property type="entry name" value="HOMEOBOX_2"/>
    <property type="match status" value="1"/>
</dbReference>
<keyword evidence="3 4" id="KW-0539">Nucleus</keyword>
<accession>A0A8C9R1T4</accession>
<evidence type="ECO:0000313" key="9">
    <source>
        <dbReference type="Proteomes" id="UP000694397"/>
    </source>
</evidence>
<reference evidence="8" key="3">
    <citation type="submission" date="2025-09" db="UniProtKB">
        <authorList>
            <consortium name="Ensembl"/>
        </authorList>
    </citation>
    <scope>IDENTIFICATION</scope>
</reference>
<dbReference type="PANTHER" id="PTHR45664">
    <property type="entry name" value="PROTEIN ZERKNUELLT 1-RELATED"/>
    <property type="match status" value="1"/>
</dbReference>
<evidence type="ECO:0000256" key="5">
    <source>
        <dbReference type="RuleBase" id="RU000682"/>
    </source>
</evidence>
<dbReference type="GeneTree" id="ENSGT00940000159774"/>
<keyword evidence="2 4" id="KW-0371">Homeobox</keyword>
<dbReference type="PRINTS" id="PR00024">
    <property type="entry name" value="HOMEOBOX"/>
</dbReference>
<evidence type="ECO:0000256" key="2">
    <source>
        <dbReference type="ARBA" id="ARBA00023155"/>
    </source>
</evidence>
<dbReference type="Proteomes" id="UP000694397">
    <property type="component" value="Chromosome 8"/>
</dbReference>
<feature type="region of interest" description="Disordered" evidence="6">
    <location>
        <begin position="30"/>
        <end position="92"/>
    </location>
</feature>
<organism evidence="8 9">
    <name type="scientific">Scleropages formosus</name>
    <name type="common">Asian bonytongue</name>
    <name type="synonym">Osteoglossum formosum</name>
    <dbReference type="NCBI Taxonomy" id="113540"/>
    <lineage>
        <taxon>Eukaryota</taxon>
        <taxon>Metazoa</taxon>
        <taxon>Chordata</taxon>
        <taxon>Craniata</taxon>
        <taxon>Vertebrata</taxon>
        <taxon>Euteleostomi</taxon>
        <taxon>Actinopterygii</taxon>
        <taxon>Neopterygii</taxon>
        <taxon>Teleostei</taxon>
        <taxon>Osteoglossocephala</taxon>
        <taxon>Osteoglossomorpha</taxon>
        <taxon>Osteoglossiformes</taxon>
        <taxon>Osteoglossidae</taxon>
        <taxon>Scleropages</taxon>
    </lineage>
</organism>
<name>A0A8C9R1T4_SCLFO</name>
<dbReference type="PANTHER" id="PTHR45664:SF18">
    <property type="entry name" value="HOMEOBOX PROTEIN HOX3"/>
    <property type="match status" value="1"/>
</dbReference>
<evidence type="ECO:0000256" key="1">
    <source>
        <dbReference type="ARBA" id="ARBA00023125"/>
    </source>
</evidence>